<dbReference type="EMBL" id="FNIX01000005">
    <property type="protein sequence ID" value="SDP04771.1"/>
    <property type="molecule type" value="Genomic_DNA"/>
</dbReference>
<organism evidence="1 2">
    <name type="scientific">Lentzea jiangxiensis</name>
    <dbReference type="NCBI Taxonomy" id="641025"/>
    <lineage>
        <taxon>Bacteria</taxon>
        <taxon>Bacillati</taxon>
        <taxon>Actinomycetota</taxon>
        <taxon>Actinomycetes</taxon>
        <taxon>Pseudonocardiales</taxon>
        <taxon>Pseudonocardiaceae</taxon>
        <taxon>Lentzea</taxon>
    </lineage>
</organism>
<name>A0A1H0PI85_9PSEU</name>
<dbReference type="AlphaFoldDB" id="A0A1H0PI85"/>
<keyword evidence="2" id="KW-1185">Reference proteome</keyword>
<dbReference type="Proteomes" id="UP000199691">
    <property type="component" value="Unassembled WGS sequence"/>
</dbReference>
<sequence>MLRHHELPWVAVQRSAHLVEIVDVATGAVLHRVDTA</sequence>
<evidence type="ECO:0000313" key="2">
    <source>
        <dbReference type="Proteomes" id="UP000199691"/>
    </source>
</evidence>
<dbReference type="STRING" id="641025.SAMN05421507_10571"/>
<proteinExistence type="predicted"/>
<protein>
    <submittedName>
        <fullName evidence="1">Uncharacterized protein</fullName>
    </submittedName>
</protein>
<evidence type="ECO:0000313" key="1">
    <source>
        <dbReference type="EMBL" id="SDP04771.1"/>
    </source>
</evidence>
<gene>
    <name evidence="1" type="ORF">SAMN05421507_10571</name>
</gene>
<reference evidence="2" key="1">
    <citation type="submission" date="2016-10" db="EMBL/GenBank/DDBJ databases">
        <authorList>
            <person name="Varghese N."/>
            <person name="Submissions S."/>
        </authorList>
    </citation>
    <scope>NUCLEOTIDE SEQUENCE [LARGE SCALE GENOMIC DNA]</scope>
    <source>
        <strain evidence="2">CGMCC 4.6609</strain>
    </source>
</reference>
<accession>A0A1H0PI85</accession>